<gene>
    <name evidence="2" type="ORF">GCM10023329_42520</name>
</gene>
<proteinExistence type="predicted"/>
<evidence type="ECO:0000259" key="1">
    <source>
        <dbReference type="Pfam" id="PF05239"/>
    </source>
</evidence>
<dbReference type="InterPro" id="IPR011033">
    <property type="entry name" value="PRC_barrel-like_sf"/>
</dbReference>
<dbReference type="EMBL" id="BAABJV010000012">
    <property type="protein sequence ID" value="GAA4787074.1"/>
    <property type="molecule type" value="Genomic_DNA"/>
</dbReference>
<dbReference type="InterPro" id="IPR027275">
    <property type="entry name" value="PRC-brl_dom"/>
</dbReference>
<sequence>MLFTRAQGEDVVELSSAATLGTVTACTLAPSPARISGLRLKTRGRGGRHMLAWKDVESFGPDAVTVRDASRLHREKEIEAGQQTHPDHDPIGKPVLTEAGVARGTVLDIEFDEQTGRVSRLLTAEEQFSGDDLVGVGGYAVVVGDS</sequence>
<evidence type="ECO:0000313" key="2">
    <source>
        <dbReference type="EMBL" id="GAA4787074.1"/>
    </source>
</evidence>
<dbReference type="RefSeq" id="WP_345615021.1">
    <property type="nucleotide sequence ID" value="NZ_BAABJV010000012.1"/>
</dbReference>
<feature type="domain" description="PRC-barrel" evidence="1">
    <location>
        <begin position="87"/>
        <end position="136"/>
    </location>
</feature>
<dbReference type="Pfam" id="PF05239">
    <property type="entry name" value="PRC"/>
    <property type="match status" value="1"/>
</dbReference>
<dbReference type="Gene3D" id="2.30.30.240">
    <property type="entry name" value="PRC-barrel domain"/>
    <property type="match status" value="1"/>
</dbReference>
<accession>A0ABP9AWX1</accession>
<dbReference type="Proteomes" id="UP001501147">
    <property type="component" value="Unassembled WGS sequence"/>
</dbReference>
<reference evidence="3" key="1">
    <citation type="journal article" date="2019" name="Int. J. Syst. Evol. Microbiol.">
        <title>The Global Catalogue of Microorganisms (GCM) 10K type strain sequencing project: providing services to taxonomists for standard genome sequencing and annotation.</title>
        <authorList>
            <consortium name="The Broad Institute Genomics Platform"/>
            <consortium name="The Broad Institute Genome Sequencing Center for Infectious Disease"/>
            <person name="Wu L."/>
            <person name="Ma J."/>
        </authorList>
    </citation>
    <scope>NUCLEOTIDE SEQUENCE [LARGE SCALE GENOMIC DNA]</scope>
    <source>
        <strain evidence="3">JCM 18324</strain>
    </source>
</reference>
<dbReference type="SUPFAM" id="SSF50346">
    <property type="entry name" value="PRC-barrel domain"/>
    <property type="match status" value="1"/>
</dbReference>
<protein>
    <recommendedName>
        <fullName evidence="1">PRC-barrel domain-containing protein</fullName>
    </recommendedName>
</protein>
<dbReference type="PROSITE" id="PS51257">
    <property type="entry name" value="PROKAR_LIPOPROTEIN"/>
    <property type="match status" value="1"/>
</dbReference>
<organism evidence="2 3">
    <name type="scientific">Streptomyces sanyensis</name>
    <dbReference type="NCBI Taxonomy" id="568869"/>
    <lineage>
        <taxon>Bacteria</taxon>
        <taxon>Bacillati</taxon>
        <taxon>Actinomycetota</taxon>
        <taxon>Actinomycetes</taxon>
        <taxon>Kitasatosporales</taxon>
        <taxon>Streptomycetaceae</taxon>
        <taxon>Streptomyces</taxon>
    </lineage>
</organism>
<evidence type="ECO:0000313" key="3">
    <source>
        <dbReference type="Proteomes" id="UP001501147"/>
    </source>
</evidence>
<keyword evidence="3" id="KW-1185">Reference proteome</keyword>
<comment type="caution">
    <text evidence="2">The sequence shown here is derived from an EMBL/GenBank/DDBJ whole genome shotgun (WGS) entry which is preliminary data.</text>
</comment>
<name>A0ABP9AWX1_9ACTN</name>